<name>A0A6A6W4A3_9PEZI</name>
<accession>A0A6A6W4A3</accession>
<protein>
    <recommendedName>
        <fullName evidence="1">VWFA domain-containing protein</fullName>
    </recommendedName>
</protein>
<feature type="domain" description="VWFA" evidence="1">
    <location>
        <begin position="29"/>
        <end position="217"/>
    </location>
</feature>
<dbReference type="InterPro" id="IPR002035">
    <property type="entry name" value="VWF_A"/>
</dbReference>
<dbReference type="SUPFAM" id="SSF53300">
    <property type="entry name" value="vWA-like"/>
    <property type="match status" value="1"/>
</dbReference>
<dbReference type="InterPro" id="IPR036465">
    <property type="entry name" value="vWFA_dom_sf"/>
</dbReference>
<dbReference type="EMBL" id="ML996574">
    <property type="protein sequence ID" value="KAF2756999.1"/>
    <property type="molecule type" value="Genomic_DNA"/>
</dbReference>
<feature type="non-terminal residue" evidence="2">
    <location>
        <position position="226"/>
    </location>
</feature>
<reference evidence="2" key="1">
    <citation type="journal article" date="2020" name="Stud. Mycol.">
        <title>101 Dothideomycetes genomes: a test case for predicting lifestyles and emergence of pathogens.</title>
        <authorList>
            <person name="Haridas S."/>
            <person name="Albert R."/>
            <person name="Binder M."/>
            <person name="Bloem J."/>
            <person name="Labutti K."/>
            <person name="Salamov A."/>
            <person name="Andreopoulos B."/>
            <person name="Baker S."/>
            <person name="Barry K."/>
            <person name="Bills G."/>
            <person name="Bluhm B."/>
            <person name="Cannon C."/>
            <person name="Castanera R."/>
            <person name="Culley D."/>
            <person name="Daum C."/>
            <person name="Ezra D."/>
            <person name="Gonzalez J."/>
            <person name="Henrissat B."/>
            <person name="Kuo A."/>
            <person name="Liang C."/>
            <person name="Lipzen A."/>
            <person name="Lutzoni F."/>
            <person name="Magnuson J."/>
            <person name="Mondo S."/>
            <person name="Nolan M."/>
            <person name="Ohm R."/>
            <person name="Pangilinan J."/>
            <person name="Park H.-J."/>
            <person name="Ramirez L."/>
            <person name="Alfaro M."/>
            <person name="Sun H."/>
            <person name="Tritt A."/>
            <person name="Yoshinaga Y."/>
            <person name="Zwiers L.-H."/>
            <person name="Turgeon B."/>
            <person name="Goodwin S."/>
            <person name="Spatafora J."/>
            <person name="Crous P."/>
            <person name="Grigoriev I."/>
        </authorList>
    </citation>
    <scope>NUCLEOTIDE SEQUENCE</scope>
    <source>
        <strain evidence="2">CBS 121739</strain>
    </source>
</reference>
<organism evidence="2 3">
    <name type="scientific">Pseudovirgaria hyperparasitica</name>
    <dbReference type="NCBI Taxonomy" id="470096"/>
    <lineage>
        <taxon>Eukaryota</taxon>
        <taxon>Fungi</taxon>
        <taxon>Dikarya</taxon>
        <taxon>Ascomycota</taxon>
        <taxon>Pezizomycotina</taxon>
        <taxon>Dothideomycetes</taxon>
        <taxon>Dothideomycetes incertae sedis</taxon>
        <taxon>Acrospermales</taxon>
        <taxon>Acrospermaceae</taxon>
        <taxon>Pseudovirgaria</taxon>
    </lineage>
</organism>
<proteinExistence type="predicted"/>
<dbReference type="GeneID" id="54482585"/>
<dbReference type="Proteomes" id="UP000799437">
    <property type="component" value="Unassembled WGS sequence"/>
</dbReference>
<feature type="non-terminal residue" evidence="2">
    <location>
        <position position="1"/>
    </location>
</feature>
<dbReference type="AlphaFoldDB" id="A0A6A6W4A3"/>
<sequence>AFKPTEAPREAPRAAETQDGRYGFLREYDTVFLIDDSGSMLGNGWSEAERALKAIAPTCAEYDSDGIDIEFLNHPQHYSKITNPEEIERIFQQVTPTARTPTGRRLRDLFHNYEERYVSAGSWDDVKPQNIIVITDGGATDSSDTRLEVVIQDFAKKLDKWDAHATQLGVQFFQIGDFPDATEMLQRLDDHLWGRDIVDTVKYTGRPLDSSQILKVVGGAVSKKLD</sequence>
<evidence type="ECO:0000313" key="3">
    <source>
        <dbReference type="Proteomes" id="UP000799437"/>
    </source>
</evidence>
<dbReference type="PANTHER" id="PTHR34706">
    <property type="entry name" value="SLR1338 PROTEIN"/>
    <property type="match status" value="1"/>
</dbReference>
<gene>
    <name evidence="2" type="ORF">EJ05DRAFT_428862</name>
</gene>
<dbReference type="Gene3D" id="3.40.50.410">
    <property type="entry name" value="von Willebrand factor, type A domain"/>
    <property type="match status" value="1"/>
</dbReference>
<dbReference type="PANTHER" id="PTHR34706:SF1">
    <property type="entry name" value="VWFA DOMAIN-CONTAINING PROTEIN"/>
    <property type="match status" value="1"/>
</dbReference>
<dbReference type="OrthoDB" id="2142040at2759"/>
<evidence type="ECO:0000259" key="1">
    <source>
        <dbReference type="PROSITE" id="PS50234"/>
    </source>
</evidence>
<dbReference type="PROSITE" id="PS50234">
    <property type="entry name" value="VWFA"/>
    <property type="match status" value="1"/>
</dbReference>
<keyword evidence="3" id="KW-1185">Reference proteome</keyword>
<evidence type="ECO:0000313" key="2">
    <source>
        <dbReference type="EMBL" id="KAF2756999.1"/>
    </source>
</evidence>
<dbReference type="RefSeq" id="XP_033599450.1">
    <property type="nucleotide sequence ID" value="XM_033741531.1"/>
</dbReference>